<sequence>MVRSARPGRCIDVLVSLTDLFLAGTDDKPLHERIAASPSGTGRALAGRTEESTGGHRARG</sequence>
<evidence type="ECO:0000256" key="1">
    <source>
        <dbReference type="SAM" id="MobiDB-lite"/>
    </source>
</evidence>
<protein>
    <submittedName>
        <fullName evidence="2">Uncharacterized protein</fullName>
    </submittedName>
</protein>
<dbReference type="EMBL" id="BAABGM010000010">
    <property type="protein sequence ID" value="GAA4403955.1"/>
    <property type="molecule type" value="Genomic_DNA"/>
</dbReference>
<dbReference type="Proteomes" id="UP001500945">
    <property type="component" value="Unassembled WGS sequence"/>
</dbReference>
<accession>A0ABP8KCP0</accession>
<keyword evidence="3" id="KW-1185">Reference proteome</keyword>
<organism evidence="2 3">
    <name type="scientific">Fodinibacter luteus</name>
    <dbReference type="NCBI Taxonomy" id="552064"/>
    <lineage>
        <taxon>Bacteria</taxon>
        <taxon>Bacillati</taxon>
        <taxon>Actinomycetota</taxon>
        <taxon>Actinomycetes</taxon>
        <taxon>Micrococcales</taxon>
        <taxon>Intrasporangiaceae</taxon>
        <taxon>Fodinibacter (ex Wang et al. 2009)</taxon>
    </lineage>
</organism>
<comment type="caution">
    <text evidence="2">The sequence shown here is derived from an EMBL/GenBank/DDBJ whole genome shotgun (WGS) entry which is preliminary data.</text>
</comment>
<reference evidence="3" key="1">
    <citation type="journal article" date="2019" name="Int. J. Syst. Evol. Microbiol.">
        <title>The Global Catalogue of Microorganisms (GCM) 10K type strain sequencing project: providing services to taxonomists for standard genome sequencing and annotation.</title>
        <authorList>
            <consortium name="The Broad Institute Genomics Platform"/>
            <consortium name="The Broad Institute Genome Sequencing Center for Infectious Disease"/>
            <person name="Wu L."/>
            <person name="Ma J."/>
        </authorList>
    </citation>
    <scope>NUCLEOTIDE SEQUENCE [LARGE SCALE GENOMIC DNA]</scope>
    <source>
        <strain evidence="3">JCM 17809</strain>
    </source>
</reference>
<gene>
    <name evidence="2" type="ORF">GCM10023168_15950</name>
</gene>
<evidence type="ECO:0000313" key="2">
    <source>
        <dbReference type="EMBL" id="GAA4403955.1"/>
    </source>
</evidence>
<feature type="region of interest" description="Disordered" evidence="1">
    <location>
        <begin position="32"/>
        <end position="60"/>
    </location>
</feature>
<name>A0ABP8KCP0_9MICO</name>
<proteinExistence type="predicted"/>
<evidence type="ECO:0000313" key="3">
    <source>
        <dbReference type="Proteomes" id="UP001500945"/>
    </source>
</evidence>